<comment type="caution">
    <text evidence="1">The sequence shown here is derived from an EMBL/GenBank/DDBJ whole genome shotgun (WGS) entry which is preliminary data.</text>
</comment>
<dbReference type="EMBL" id="JADKGY010000029">
    <property type="protein sequence ID" value="MBK9984200.1"/>
    <property type="molecule type" value="Genomic_DNA"/>
</dbReference>
<proteinExistence type="predicted"/>
<evidence type="ECO:0000313" key="2">
    <source>
        <dbReference type="Proteomes" id="UP000808337"/>
    </source>
</evidence>
<protein>
    <submittedName>
        <fullName evidence="1">Uncharacterized protein</fullName>
    </submittedName>
</protein>
<reference evidence="1 2" key="1">
    <citation type="submission" date="2020-10" db="EMBL/GenBank/DDBJ databases">
        <title>Connecting structure to function with the recovery of over 1000 high-quality activated sludge metagenome-assembled genomes encoding full-length rRNA genes using long-read sequencing.</title>
        <authorList>
            <person name="Singleton C.M."/>
            <person name="Petriglieri F."/>
            <person name="Kristensen J.M."/>
            <person name="Kirkegaard R.H."/>
            <person name="Michaelsen T.Y."/>
            <person name="Andersen M.H."/>
            <person name="Karst S.M."/>
            <person name="Dueholm M.S."/>
            <person name="Nielsen P.H."/>
            <person name="Albertsen M."/>
        </authorList>
    </citation>
    <scope>NUCLEOTIDE SEQUENCE [LARGE SCALE GENOMIC DNA]</scope>
    <source>
        <strain evidence="1">Ribe_18-Q3-R11-54_MAXAC.273</strain>
    </source>
</reference>
<name>A0A9D7SYW8_9BACT</name>
<organism evidence="1 2">
    <name type="scientific">Candidatus Opimibacter skivensis</name>
    <dbReference type="NCBI Taxonomy" id="2982028"/>
    <lineage>
        <taxon>Bacteria</taxon>
        <taxon>Pseudomonadati</taxon>
        <taxon>Bacteroidota</taxon>
        <taxon>Saprospiria</taxon>
        <taxon>Saprospirales</taxon>
        <taxon>Saprospiraceae</taxon>
        <taxon>Candidatus Opimibacter</taxon>
    </lineage>
</organism>
<dbReference type="AlphaFoldDB" id="A0A9D7SYW8"/>
<gene>
    <name evidence="1" type="ORF">IPP15_17825</name>
</gene>
<sequence length="237" mass="26951">MKDKVEAPVDDHSVEYFPLQLGKYIVYAVDSVVFDDASGGNIKDTVSFQMKEEVSGFQIALSGDTLFYLHRSRRNTAEENWTVTDVWTASRSSTEATRTEENLKFRKMTFPLRFRKKWSATSYIPTSTTIVVGTEMMQPYQDWDSEVVDFDVADEIGSFSFSDGEVMHVSQSDIDDGSIKRYVYEKYVRNIGLVARTDSILDSRCFALGDFTECIGKPWLVQAGKGYILSQVMIDHN</sequence>
<evidence type="ECO:0000313" key="1">
    <source>
        <dbReference type="EMBL" id="MBK9984200.1"/>
    </source>
</evidence>
<accession>A0A9D7SYW8</accession>
<dbReference type="Proteomes" id="UP000808337">
    <property type="component" value="Unassembled WGS sequence"/>
</dbReference>